<dbReference type="RefSeq" id="WP_157717379.1">
    <property type="nucleotide sequence ID" value="NZ_LT629745.1"/>
</dbReference>
<dbReference type="PROSITE" id="PS51257">
    <property type="entry name" value="PROKAR_LIPOPROTEIN"/>
    <property type="match status" value="1"/>
</dbReference>
<keyword evidence="2" id="KW-0732">Signal</keyword>
<feature type="compositionally biased region" description="Basic and acidic residues" evidence="1">
    <location>
        <begin position="31"/>
        <end position="42"/>
    </location>
</feature>
<evidence type="ECO:0000256" key="2">
    <source>
        <dbReference type="SAM" id="SignalP"/>
    </source>
</evidence>
<dbReference type="AlphaFoldDB" id="A0A1H1ML59"/>
<keyword evidence="4" id="KW-1185">Reference proteome</keyword>
<sequence>MKIFKVVRFFVILLLSSSLSSCSGEDSNSGNDKENTNKKGEIDYNGTKINLTQGVITSYQAYDTWGYPLELNIYNIELFTEGIDFETQNNKVTGEGSIIHFELITSQTDGLEDGTYTFNPDYENFSLRVGKMMYEFNTDTEEAEEISDSTNGEIVVSKSGGTYSLSFYLTLDNGKNLTGEYQGDLTAF</sequence>
<protein>
    <recommendedName>
        <fullName evidence="5">Lipoprotein</fullName>
    </recommendedName>
</protein>
<feature type="signal peptide" evidence="2">
    <location>
        <begin position="1"/>
        <end position="23"/>
    </location>
</feature>
<dbReference type="EMBL" id="LT629745">
    <property type="protein sequence ID" value="SDR87417.1"/>
    <property type="molecule type" value="Genomic_DNA"/>
</dbReference>
<evidence type="ECO:0000313" key="3">
    <source>
        <dbReference type="EMBL" id="SDR87417.1"/>
    </source>
</evidence>
<evidence type="ECO:0008006" key="5">
    <source>
        <dbReference type="Google" id="ProtNLM"/>
    </source>
</evidence>
<accession>A0A1H1ML59</accession>
<evidence type="ECO:0000313" key="4">
    <source>
        <dbReference type="Proteomes" id="UP000198858"/>
    </source>
</evidence>
<name>A0A1H1ML59_9FLAO</name>
<feature type="chain" id="PRO_5009254594" description="Lipoprotein" evidence="2">
    <location>
        <begin position="24"/>
        <end position="188"/>
    </location>
</feature>
<dbReference type="Proteomes" id="UP000198858">
    <property type="component" value="Chromosome I"/>
</dbReference>
<proteinExistence type="predicted"/>
<organism evidence="3 4">
    <name type="scientific">Christiangramia echinicola</name>
    <dbReference type="NCBI Taxonomy" id="279359"/>
    <lineage>
        <taxon>Bacteria</taxon>
        <taxon>Pseudomonadati</taxon>
        <taxon>Bacteroidota</taxon>
        <taxon>Flavobacteriia</taxon>
        <taxon>Flavobacteriales</taxon>
        <taxon>Flavobacteriaceae</taxon>
        <taxon>Christiangramia</taxon>
    </lineage>
</organism>
<gene>
    <name evidence="3" type="ORF">SAMN04488552_1351</name>
</gene>
<reference evidence="3 4" key="1">
    <citation type="submission" date="2016-10" db="EMBL/GenBank/DDBJ databases">
        <authorList>
            <person name="Varghese N."/>
            <person name="Submissions S."/>
        </authorList>
    </citation>
    <scope>NUCLEOTIDE SEQUENCE [LARGE SCALE GENOMIC DNA]</scope>
    <source>
        <strain evidence="3 4">Mar_2010_102</strain>
    </source>
</reference>
<feature type="region of interest" description="Disordered" evidence="1">
    <location>
        <begin position="20"/>
        <end position="43"/>
    </location>
</feature>
<evidence type="ECO:0000256" key="1">
    <source>
        <dbReference type="SAM" id="MobiDB-lite"/>
    </source>
</evidence>